<sequence>MLRLVPMAAMRGRRDGVDSHSREACRISAMDSAEERLQIGAFAELVGLSIPQLRRYDRLRLLEPAGRSAGGIATTAAARPALRG</sequence>
<evidence type="ECO:0000313" key="2">
    <source>
        <dbReference type="EMBL" id="NDL58030.1"/>
    </source>
</evidence>
<evidence type="ECO:0000313" key="3">
    <source>
        <dbReference type="Proteomes" id="UP000460435"/>
    </source>
</evidence>
<dbReference type="Pfam" id="PF00376">
    <property type="entry name" value="MerR"/>
    <property type="match status" value="1"/>
</dbReference>
<organism evidence="2 3">
    <name type="scientific">Phytoactinopolyspora mesophila</name>
    <dbReference type="NCBI Taxonomy" id="2650750"/>
    <lineage>
        <taxon>Bacteria</taxon>
        <taxon>Bacillati</taxon>
        <taxon>Actinomycetota</taxon>
        <taxon>Actinomycetes</taxon>
        <taxon>Jiangellales</taxon>
        <taxon>Jiangellaceae</taxon>
        <taxon>Phytoactinopolyspora</taxon>
    </lineage>
</organism>
<protein>
    <submittedName>
        <fullName evidence="2">MerR family DNA-binding transcriptional regulator</fullName>
    </submittedName>
</protein>
<gene>
    <name evidence="2" type="ORF">F7O44_13205</name>
</gene>
<keyword evidence="3" id="KW-1185">Reference proteome</keyword>
<feature type="domain" description="HTH merR-type" evidence="1">
    <location>
        <begin position="36"/>
        <end position="72"/>
    </location>
</feature>
<accession>A0A7K3M478</accession>
<dbReference type="AlphaFoldDB" id="A0A7K3M478"/>
<comment type="caution">
    <text evidence="2">The sequence shown here is derived from an EMBL/GenBank/DDBJ whole genome shotgun (WGS) entry which is preliminary data.</text>
</comment>
<dbReference type="GO" id="GO:0003677">
    <property type="term" value="F:DNA binding"/>
    <property type="evidence" value="ECO:0007669"/>
    <property type="project" value="UniProtKB-KW"/>
</dbReference>
<evidence type="ECO:0000259" key="1">
    <source>
        <dbReference type="PROSITE" id="PS50937"/>
    </source>
</evidence>
<proteinExistence type="predicted"/>
<keyword evidence="2" id="KW-0238">DNA-binding</keyword>
<name>A0A7K3M478_9ACTN</name>
<dbReference type="SUPFAM" id="SSF46955">
    <property type="entry name" value="Putative DNA-binding domain"/>
    <property type="match status" value="1"/>
</dbReference>
<dbReference type="GO" id="GO:0006355">
    <property type="term" value="P:regulation of DNA-templated transcription"/>
    <property type="evidence" value="ECO:0007669"/>
    <property type="project" value="InterPro"/>
</dbReference>
<dbReference type="InterPro" id="IPR009061">
    <property type="entry name" value="DNA-bd_dom_put_sf"/>
</dbReference>
<dbReference type="Proteomes" id="UP000460435">
    <property type="component" value="Unassembled WGS sequence"/>
</dbReference>
<dbReference type="InterPro" id="IPR000551">
    <property type="entry name" value="MerR-type_HTH_dom"/>
</dbReference>
<dbReference type="Gene3D" id="1.10.1660.10">
    <property type="match status" value="1"/>
</dbReference>
<reference evidence="2 3" key="1">
    <citation type="submission" date="2019-11" db="EMBL/GenBank/DDBJ databases">
        <authorList>
            <person name="Li X.-J."/>
            <person name="Feng X.-M."/>
        </authorList>
    </citation>
    <scope>NUCLEOTIDE SEQUENCE [LARGE SCALE GENOMIC DNA]</scope>
    <source>
        <strain evidence="2 3">XMNu-373</strain>
    </source>
</reference>
<dbReference type="EMBL" id="WLZY01000004">
    <property type="protein sequence ID" value="NDL58030.1"/>
    <property type="molecule type" value="Genomic_DNA"/>
</dbReference>
<dbReference type="PROSITE" id="PS50937">
    <property type="entry name" value="HTH_MERR_2"/>
    <property type="match status" value="1"/>
</dbReference>